<dbReference type="InterPro" id="IPR001328">
    <property type="entry name" value="Pept_tRNA_hydro"/>
</dbReference>
<evidence type="ECO:0000313" key="8">
    <source>
        <dbReference type="Proteomes" id="UP000310421"/>
    </source>
</evidence>
<dbReference type="SUPFAM" id="SSF53178">
    <property type="entry name" value="Peptidyl-tRNA hydrolase-like"/>
    <property type="match status" value="1"/>
</dbReference>
<keyword evidence="2" id="KW-0820">tRNA-binding</keyword>
<dbReference type="GO" id="GO:0004045">
    <property type="term" value="F:peptidyl-tRNA hydrolase activity"/>
    <property type="evidence" value="ECO:0007669"/>
    <property type="project" value="UniProtKB-EC"/>
</dbReference>
<dbReference type="InterPro" id="IPR018171">
    <property type="entry name" value="Pept_tRNA_hydro_CS"/>
</dbReference>
<comment type="caution">
    <text evidence="7">The sequence shown here is derived from an EMBL/GenBank/DDBJ whole genome shotgun (WGS) entry which is preliminary data.</text>
</comment>
<protein>
    <recommendedName>
        <fullName evidence="1">peptidyl-tRNA hydrolase</fullName>
        <ecNumber evidence="1">3.1.1.29</ecNumber>
    </recommendedName>
</protein>
<keyword evidence="4" id="KW-0694">RNA-binding</keyword>
<dbReference type="Pfam" id="PF01195">
    <property type="entry name" value="Pept_tRNA_hydro"/>
    <property type="match status" value="1"/>
</dbReference>
<feature type="region of interest" description="Disordered" evidence="6">
    <location>
        <begin position="1"/>
        <end position="117"/>
    </location>
</feature>
<evidence type="ECO:0000256" key="5">
    <source>
        <dbReference type="ARBA" id="ARBA00038063"/>
    </source>
</evidence>
<evidence type="ECO:0000256" key="6">
    <source>
        <dbReference type="SAM" id="MobiDB-lite"/>
    </source>
</evidence>
<dbReference type="NCBIfam" id="TIGR00447">
    <property type="entry name" value="pth"/>
    <property type="match status" value="1"/>
</dbReference>
<dbReference type="EC" id="3.1.1.29" evidence="1"/>
<proteinExistence type="inferred from homology"/>
<dbReference type="Gene3D" id="3.40.50.1470">
    <property type="entry name" value="Peptidyl-tRNA hydrolase"/>
    <property type="match status" value="1"/>
</dbReference>
<evidence type="ECO:0000313" key="7">
    <source>
        <dbReference type="EMBL" id="THW57913.1"/>
    </source>
</evidence>
<dbReference type="PANTHER" id="PTHR17224">
    <property type="entry name" value="PEPTIDYL-TRNA HYDROLASE"/>
    <property type="match status" value="1"/>
</dbReference>
<feature type="compositionally biased region" description="Polar residues" evidence="6">
    <location>
        <begin position="16"/>
        <end position="30"/>
    </location>
</feature>
<reference evidence="7 8" key="1">
    <citation type="submission" date="2018-10" db="EMBL/GenBank/DDBJ databases">
        <title>Fifty Aureobasidium pullulans genomes reveal a recombining polyextremotolerant generalist.</title>
        <authorList>
            <person name="Gostincar C."/>
            <person name="Turk M."/>
            <person name="Zajc J."/>
            <person name="Gunde-Cimerman N."/>
        </authorList>
    </citation>
    <scope>NUCLEOTIDE SEQUENCE [LARGE SCALE GENOMIC DNA]</scope>
    <source>
        <strain evidence="7 8">EXF-10751</strain>
    </source>
</reference>
<feature type="compositionally biased region" description="Basic and acidic residues" evidence="6">
    <location>
        <begin position="1"/>
        <end position="15"/>
    </location>
</feature>
<dbReference type="InterPro" id="IPR036416">
    <property type="entry name" value="Pept_tRNA_hydro_sf"/>
</dbReference>
<organism evidence="7 8">
    <name type="scientific">Aureobasidium pullulans</name>
    <name type="common">Black yeast</name>
    <name type="synonym">Pullularia pullulans</name>
    <dbReference type="NCBI Taxonomy" id="5580"/>
    <lineage>
        <taxon>Eukaryota</taxon>
        <taxon>Fungi</taxon>
        <taxon>Dikarya</taxon>
        <taxon>Ascomycota</taxon>
        <taxon>Pezizomycotina</taxon>
        <taxon>Dothideomycetes</taxon>
        <taxon>Dothideomycetidae</taxon>
        <taxon>Dothideales</taxon>
        <taxon>Saccotheciaceae</taxon>
        <taxon>Aureobasidium</taxon>
    </lineage>
</organism>
<evidence type="ECO:0000256" key="3">
    <source>
        <dbReference type="ARBA" id="ARBA00022801"/>
    </source>
</evidence>
<dbReference type="EMBL" id="QZAN01000106">
    <property type="protein sequence ID" value="THW57913.1"/>
    <property type="molecule type" value="Genomic_DNA"/>
</dbReference>
<accession>A0A4S8YV83</accession>
<feature type="compositionally biased region" description="Basic residues" evidence="6">
    <location>
        <begin position="87"/>
        <end position="96"/>
    </location>
</feature>
<dbReference type="AlphaFoldDB" id="A0A4S8YV83"/>
<sequence>MILDSKKAITKKNERLSQTTKSQPKISKVTSPKMVKARPADRSTISEEPQTADSQQQEAVANDIITSAPRPDSPISVASTSSTFSTPKKKKNRRAKGQQTPPSRVDTPLAATSTTLEDDEMTSLPLLICSLGNPGAAYANTLHSAGHNVVAALATLLQTSQFTKDRSYGNGSLTRSYSPETPWTLWQSPTYMNESGKGVSSAYRTWIRENPQGRLVVVHDELEKPLGSVTVRDKEGLSARGHNGLKSCLASLGGVKFVRVGVGIGRPVSRAPDDVARYVLKKMTPVERQKVEGSAEDVINKLLAVRG</sequence>
<dbReference type="GO" id="GO:0000049">
    <property type="term" value="F:tRNA binding"/>
    <property type="evidence" value="ECO:0007669"/>
    <property type="project" value="UniProtKB-KW"/>
</dbReference>
<comment type="similarity">
    <text evidence="5">Belongs to the PTH family.</text>
</comment>
<gene>
    <name evidence="7" type="ORF">D6D20_07609</name>
</gene>
<keyword evidence="3 7" id="KW-0378">Hydrolase</keyword>
<dbReference type="PROSITE" id="PS01196">
    <property type="entry name" value="PEPT_TRNA_HYDROL_2"/>
    <property type="match status" value="1"/>
</dbReference>
<evidence type="ECO:0000256" key="1">
    <source>
        <dbReference type="ARBA" id="ARBA00013260"/>
    </source>
</evidence>
<dbReference type="CDD" id="cd00462">
    <property type="entry name" value="PTH"/>
    <property type="match status" value="1"/>
</dbReference>
<dbReference type="Proteomes" id="UP000310421">
    <property type="component" value="Unassembled WGS sequence"/>
</dbReference>
<feature type="compositionally biased region" description="Polar residues" evidence="6">
    <location>
        <begin position="46"/>
        <end position="59"/>
    </location>
</feature>
<evidence type="ECO:0000256" key="4">
    <source>
        <dbReference type="ARBA" id="ARBA00022884"/>
    </source>
</evidence>
<name>A0A4S8YV83_AURPU</name>
<dbReference type="PANTHER" id="PTHR17224:SF1">
    <property type="entry name" value="PEPTIDYL-TRNA HYDROLASE"/>
    <property type="match status" value="1"/>
</dbReference>
<evidence type="ECO:0000256" key="2">
    <source>
        <dbReference type="ARBA" id="ARBA00022555"/>
    </source>
</evidence>